<dbReference type="Proteomes" id="UP001637618">
    <property type="component" value="Unassembled WGS sequence"/>
</dbReference>
<name>A0ACC7PHX9_9PSED</name>
<keyword evidence="2" id="KW-1185">Reference proteome</keyword>
<proteinExistence type="predicted"/>
<accession>A0ACC7PHX9</accession>
<comment type="caution">
    <text evidence="1">The sequence shown here is derived from an EMBL/GenBank/DDBJ whole genome shotgun (WGS) entry which is preliminary data.</text>
</comment>
<evidence type="ECO:0000313" key="2">
    <source>
        <dbReference type="Proteomes" id="UP001637618"/>
    </source>
</evidence>
<protein>
    <submittedName>
        <fullName evidence="1">Uncharacterized protein</fullName>
    </submittedName>
</protein>
<evidence type="ECO:0000313" key="1">
    <source>
        <dbReference type="EMBL" id="MFO2479320.1"/>
    </source>
</evidence>
<reference evidence="1" key="1">
    <citation type="submission" date="2022-11" db="EMBL/GenBank/DDBJ databases">
        <title>Draft genome sequences of strains of Pseudomonas imrae sp. nov.</title>
        <authorList>
            <person name="Salva Serra F."/>
            <person name="Nimje P."/>
            <person name="Moore E.R.B."/>
            <person name="Marathe N.P."/>
        </authorList>
    </citation>
    <scope>NUCLEOTIDE SEQUENCE</scope>
    <source>
        <strain evidence="1">15FMM2</strain>
    </source>
</reference>
<organism evidence="1 2">
    <name type="scientific">Pseudomonas imrae</name>
    <dbReference type="NCBI Taxonomy" id="2992837"/>
    <lineage>
        <taxon>Bacteria</taxon>
        <taxon>Pseudomonadati</taxon>
        <taxon>Pseudomonadota</taxon>
        <taxon>Gammaproteobacteria</taxon>
        <taxon>Pseudomonadales</taxon>
        <taxon>Pseudomonadaceae</taxon>
        <taxon>Pseudomonas</taxon>
    </lineage>
</organism>
<gene>
    <name evidence="1" type="ORF">OOJ96_18100</name>
</gene>
<sequence length="128" mass="14097">MKSTLATLVGALALATLLPAFAEQKYIGQFETEDEFLDLILVIPDEGREGPGRLRIETWSCNLALGSPSPAAVADATRYPIIKADAGLCADLDKGYVLGWQVGKNLQIQVFNRYKKDRFGTRLNLVRK</sequence>
<dbReference type="EMBL" id="JAPEQY010000014">
    <property type="protein sequence ID" value="MFO2479320.1"/>
    <property type="molecule type" value="Genomic_DNA"/>
</dbReference>